<feature type="region of interest" description="Disordered" evidence="1">
    <location>
        <begin position="1"/>
        <end position="44"/>
    </location>
</feature>
<dbReference type="EMBL" id="CADCUS010000336">
    <property type="protein sequence ID" value="CAA9415102.1"/>
    <property type="molecule type" value="Genomic_DNA"/>
</dbReference>
<gene>
    <name evidence="2" type="ORF">AVDCRST_MAG66-2277</name>
</gene>
<proteinExistence type="predicted"/>
<name>A0A6J4PI09_9PSEU</name>
<sequence length="44" mass="4874">WWRTSAPEAQRSGPARVGDRRTGTFEGEPSCSAWTRFPSAPPRA</sequence>
<evidence type="ECO:0000256" key="1">
    <source>
        <dbReference type="SAM" id="MobiDB-lite"/>
    </source>
</evidence>
<feature type="non-terminal residue" evidence="2">
    <location>
        <position position="44"/>
    </location>
</feature>
<feature type="non-terminal residue" evidence="2">
    <location>
        <position position="1"/>
    </location>
</feature>
<accession>A0A6J4PI09</accession>
<dbReference type="AlphaFoldDB" id="A0A6J4PI09"/>
<protein>
    <submittedName>
        <fullName evidence="2">Uncharacterized protein</fullName>
    </submittedName>
</protein>
<evidence type="ECO:0000313" key="2">
    <source>
        <dbReference type="EMBL" id="CAA9415102.1"/>
    </source>
</evidence>
<reference evidence="2" key="1">
    <citation type="submission" date="2020-02" db="EMBL/GenBank/DDBJ databases">
        <authorList>
            <person name="Meier V. D."/>
        </authorList>
    </citation>
    <scope>NUCLEOTIDE SEQUENCE</scope>
    <source>
        <strain evidence="2">AVDCRST_MAG66</strain>
    </source>
</reference>
<organism evidence="2">
    <name type="scientific">uncultured Pseudonocardia sp</name>
    <dbReference type="NCBI Taxonomy" id="211455"/>
    <lineage>
        <taxon>Bacteria</taxon>
        <taxon>Bacillati</taxon>
        <taxon>Actinomycetota</taxon>
        <taxon>Actinomycetes</taxon>
        <taxon>Pseudonocardiales</taxon>
        <taxon>Pseudonocardiaceae</taxon>
        <taxon>Pseudonocardia</taxon>
        <taxon>environmental samples</taxon>
    </lineage>
</organism>